<evidence type="ECO:0000256" key="1">
    <source>
        <dbReference type="ARBA" id="ARBA00022448"/>
    </source>
</evidence>
<keyword evidence="2" id="KW-1003">Cell membrane</keyword>
<dbReference type="PROSITE" id="PS00211">
    <property type="entry name" value="ABC_TRANSPORTER_1"/>
    <property type="match status" value="1"/>
</dbReference>
<keyword evidence="5 7" id="KW-0067">ATP-binding</keyword>
<dbReference type="Pfam" id="PF08402">
    <property type="entry name" value="TOBE_2"/>
    <property type="match status" value="1"/>
</dbReference>
<dbReference type="PANTHER" id="PTHR42781">
    <property type="entry name" value="SPERMIDINE/PUTRESCINE IMPORT ATP-BINDING PROTEIN POTA"/>
    <property type="match status" value="1"/>
</dbReference>
<name>A0A892IH44_9BURK</name>
<dbReference type="GO" id="GO:0022857">
    <property type="term" value="F:transmembrane transporter activity"/>
    <property type="evidence" value="ECO:0007669"/>
    <property type="project" value="InterPro"/>
</dbReference>
<keyword evidence="1" id="KW-0813">Transport</keyword>
<dbReference type="PROSITE" id="PS50893">
    <property type="entry name" value="ABC_TRANSPORTER_2"/>
    <property type="match status" value="1"/>
</dbReference>
<evidence type="ECO:0000313" key="7">
    <source>
        <dbReference type="EMBL" id="QRO80497.1"/>
    </source>
</evidence>
<dbReference type="AlphaFoldDB" id="A0A892IH44"/>
<evidence type="ECO:0000256" key="2">
    <source>
        <dbReference type="ARBA" id="ARBA00022475"/>
    </source>
</evidence>
<dbReference type="GeneID" id="93130464"/>
<evidence type="ECO:0000256" key="4">
    <source>
        <dbReference type="ARBA" id="ARBA00022741"/>
    </source>
</evidence>
<evidence type="ECO:0000256" key="5">
    <source>
        <dbReference type="ARBA" id="ARBA00022840"/>
    </source>
</evidence>
<protein>
    <submittedName>
        <fullName evidence="7">ABC transporter ATP-binding protein</fullName>
    </submittedName>
</protein>
<proteinExistence type="predicted"/>
<keyword evidence="3" id="KW-0472">Membrane</keyword>
<dbReference type="GO" id="GO:0043190">
    <property type="term" value="C:ATP-binding cassette (ABC) transporter complex"/>
    <property type="evidence" value="ECO:0007669"/>
    <property type="project" value="InterPro"/>
</dbReference>
<evidence type="ECO:0000256" key="3">
    <source>
        <dbReference type="ARBA" id="ARBA00022519"/>
    </source>
</evidence>
<keyword evidence="3" id="KW-0997">Cell inner membrane</keyword>
<dbReference type="PANTHER" id="PTHR42781:SF6">
    <property type="entry name" value="SPERMIDINE_PUTRESCINE IMPORT ATP-BINDING PROTEIN POTA"/>
    <property type="match status" value="1"/>
</dbReference>
<dbReference type="Pfam" id="PF00005">
    <property type="entry name" value="ABC_tran"/>
    <property type="match status" value="1"/>
</dbReference>
<dbReference type="SMART" id="SM00382">
    <property type="entry name" value="AAA"/>
    <property type="match status" value="1"/>
</dbReference>
<dbReference type="GO" id="GO:0016887">
    <property type="term" value="F:ATP hydrolysis activity"/>
    <property type="evidence" value="ECO:0007669"/>
    <property type="project" value="InterPro"/>
</dbReference>
<dbReference type="SUPFAM" id="SSF50331">
    <property type="entry name" value="MOP-like"/>
    <property type="match status" value="1"/>
</dbReference>
<dbReference type="InterPro" id="IPR027417">
    <property type="entry name" value="P-loop_NTPase"/>
</dbReference>
<dbReference type="FunFam" id="3.40.50.300:FF:000133">
    <property type="entry name" value="Spermidine/putrescine import ATP-binding protein PotA"/>
    <property type="match status" value="1"/>
</dbReference>
<gene>
    <name evidence="7" type="ORF">I6K02_19455</name>
</gene>
<accession>A0A892IH44</accession>
<dbReference type="Gene3D" id="2.40.50.100">
    <property type="match status" value="1"/>
</dbReference>
<organism evidence="7 8">
    <name type="scientific">Burkholderia dolosa</name>
    <dbReference type="NCBI Taxonomy" id="152500"/>
    <lineage>
        <taxon>Bacteria</taxon>
        <taxon>Pseudomonadati</taxon>
        <taxon>Pseudomonadota</taxon>
        <taxon>Betaproteobacteria</taxon>
        <taxon>Burkholderiales</taxon>
        <taxon>Burkholderiaceae</taxon>
        <taxon>Burkholderia</taxon>
        <taxon>Burkholderia cepacia complex</taxon>
    </lineage>
</organism>
<dbReference type="SUPFAM" id="SSF52540">
    <property type="entry name" value="P-loop containing nucleoside triphosphate hydrolases"/>
    <property type="match status" value="1"/>
</dbReference>
<dbReference type="InterPro" id="IPR003439">
    <property type="entry name" value="ABC_transporter-like_ATP-bd"/>
</dbReference>
<dbReference type="GO" id="GO:0015847">
    <property type="term" value="P:putrescine transport"/>
    <property type="evidence" value="ECO:0007669"/>
    <property type="project" value="UniProtKB-ARBA"/>
</dbReference>
<dbReference type="InterPro" id="IPR013611">
    <property type="entry name" value="Transp-assoc_OB_typ2"/>
</dbReference>
<evidence type="ECO:0000259" key="6">
    <source>
        <dbReference type="PROSITE" id="PS50893"/>
    </source>
</evidence>
<dbReference type="InterPro" id="IPR050093">
    <property type="entry name" value="ABC_SmlMolc_Importer"/>
</dbReference>
<evidence type="ECO:0000313" key="8">
    <source>
        <dbReference type="Proteomes" id="UP000625568"/>
    </source>
</evidence>
<dbReference type="Proteomes" id="UP000625568">
    <property type="component" value="Chromosome 2"/>
</dbReference>
<sequence>MKSDDVIVSFRGVRKTYDGETLVVKSLDLDIHRGEFLTLLGPSGSGKTTCLMMLAGFEFPTGGEIRVDGELLNNVPPHKRNIGMVFQNYALFPHLTVEQNVGYPLTVRRLPAAERAERVAHALKMVQMERFAKRYPAQLSGGQQQRIALARALVFEPKLVLMDEPLGALDKQLREHMQYELKALHEKLGVTFVYVTHDQGEALTMSDRVAVFDKGVVQQLDTVDRLYESPCNEFVANFIGDSNRLRGTIARVDGEFCEFRLDDGTTLVGRRIGDAAEGAPAVACIRPERMSIAANGVNGHAGGAAHGAANGSANGSTNGAAANRLTGEARSLIYFGDHVRMRCALPGQDECFVKMPLGTGSLDAFAPGAPVSLAFAAEHLRVFA</sequence>
<feature type="domain" description="ABC transporter" evidence="6">
    <location>
        <begin position="8"/>
        <end position="239"/>
    </location>
</feature>
<dbReference type="GO" id="GO:0005524">
    <property type="term" value="F:ATP binding"/>
    <property type="evidence" value="ECO:0007669"/>
    <property type="project" value="UniProtKB-KW"/>
</dbReference>
<dbReference type="Gene3D" id="3.40.50.300">
    <property type="entry name" value="P-loop containing nucleotide triphosphate hydrolases"/>
    <property type="match status" value="1"/>
</dbReference>
<dbReference type="InterPro" id="IPR003593">
    <property type="entry name" value="AAA+_ATPase"/>
</dbReference>
<dbReference type="InterPro" id="IPR008995">
    <property type="entry name" value="Mo/tungstate-bd_C_term_dom"/>
</dbReference>
<reference evidence="7 8" key="1">
    <citation type="submission" date="2021-02" db="EMBL/GenBank/DDBJ databases">
        <title>FDA dAtabase for Regulatory Grade micrObial Sequences (FDA-ARGOS): Supporting development and validation of Infectious Disease Dx tests.</title>
        <authorList>
            <person name="Minogue T."/>
            <person name="Wolcott M."/>
            <person name="Wasieloski L."/>
            <person name="Aguilar W."/>
            <person name="Moore D."/>
            <person name="Jaissle J."/>
            <person name="Tallon L."/>
            <person name="Sadzewicz L."/>
            <person name="Zhao X."/>
            <person name="Boylan J."/>
            <person name="Ott S."/>
            <person name="Bowen H."/>
            <person name="Vavikolanu K."/>
            <person name="Mehta A."/>
            <person name="Aluvathingal J."/>
            <person name="Nadendla S."/>
            <person name="Yan Y."/>
            <person name="Sichtig H."/>
        </authorList>
    </citation>
    <scope>NUCLEOTIDE SEQUENCE [LARGE SCALE GENOMIC DNA]</scope>
    <source>
        <strain evidence="7 8">FDAARGOS_1272</strain>
    </source>
</reference>
<keyword evidence="8" id="KW-1185">Reference proteome</keyword>
<dbReference type="RefSeq" id="WP_035973685.1">
    <property type="nucleotide sequence ID" value="NZ_CABVPR010000003.1"/>
</dbReference>
<dbReference type="EMBL" id="CP069483">
    <property type="protein sequence ID" value="QRO80497.1"/>
    <property type="molecule type" value="Genomic_DNA"/>
</dbReference>
<keyword evidence="4" id="KW-0547">Nucleotide-binding</keyword>
<dbReference type="InterPro" id="IPR017871">
    <property type="entry name" value="ABC_transporter-like_CS"/>
</dbReference>